<dbReference type="GO" id="GO:0003676">
    <property type="term" value="F:nucleic acid binding"/>
    <property type="evidence" value="ECO:0007669"/>
    <property type="project" value="InterPro"/>
</dbReference>
<dbReference type="CDD" id="cd04317">
    <property type="entry name" value="EcAspRS_like_N"/>
    <property type="match status" value="1"/>
</dbReference>
<dbReference type="InterPro" id="IPR002312">
    <property type="entry name" value="Asp/Asn-tRNA-synth_IIb"/>
</dbReference>
<dbReference type="GO" id="GO:0006422">
    <property type="term" value="P:aspartyl-tRNA aminoacylation"/>
    <property type="evidence" value="ECO:0007669"/>
    <property type="project" value="TreeGrafter"/>
</dbReference>
<dbReference type="InterPro" id="IPR012340">
    <property type="entry name" value="NA-bd_OB-fold"/>
</dbReference>
<name>A0A1G2HEF1_9BACT</name>
<dbReference type="PROSITE" id="PS50862">
    <property type="entry name" value="AA_TRNA_LIGASE_II"/>
    <property type="match status" value="1"/>
</dbReference>
<organism evidence="8 9">
    <name type="scientific">Candidatus Spechtbacteria bacterium RIFCSPLOWO2_01_FULL_46_10</name>
    <dbReference type="NCBI Taxonomy" id="1802163"/>
    <lineage>
        <taxon>Bacteria</taxon>
        <taxon>Candidatus Spechtiibacteriota</taxon>
    </lineage>
</organism>
<evidence type="ECO:0000256" key="4">
    <source>
        <dbReference type="ARBA" id="ARBA00022840"/>
    </source>
</evidence>
<dbReference type="PANTHER" id="PTHR22594">
    <property type="entry name" value="ASPARTYL/LYSYL-TRNA SYNTHETASE"/>
    <property type="match status" value="1"/>
</dbReference>
<dbReference type="PANTHER" id="PTHR22594:SF5">
    <property type="entry name" value="ASPARTATE--TRNA LIGASE, MITOCHONDRIAL"/>
    <property type="match status" value="1"/>
</dbReference>
<dbReference type="STRING" id="1802163.A2932_01175"/>
<feature type="domain" description="Aminoacyl-transfer RNA synthetases class-II family profile" evidence="7">
    <location>
        <begin position="141"/>
        <end position="370"/>
    </location>
</feature>
<reference evidence="8 9" key="1">
    <citation type="journal article" date="2016" name="Nat. Commun.">
        <title>Thousands of microbial genomes shed light on interconnected biogeochemical processes in an aquifer system.</title>
        <authorList>
            <person name="Anantharaman K."/>
            <person name="Brown C.T."/>
            <person name="Hug L.A."/>
            <person name="Sharon I."/>
            <person name="Castelle C.J."/>
            <person name="Probst A.J."/>
            <person name="Thomas B.C."/>
            <person name="Singh A."/>
            <person name="Wilkins M.J."/>
            <person name="Karaoz U."/>
            <person name="Brodie E.L."/>
            <person name="Williams K.H."/>
            <person name="Hubbard S.S."/>
            <person name="Banfield J.F."/>
        </authorList>
    </citation>
    <scope>NUCLEOTIDE SEQUENCE [LARGE SCALE GENOMIC DNA]</scope>
</reference>
<keyword evidence="4" id="KW-0067">ATP-binding</keyword>
<dbReference type="SUPFAM" id="SSF50249">
    <property type="entry name" value="Nucleic acid-binding proteins"/>
    <property type="match status" value="1"/>
</dbReference>
<keyword evidence="6" id="KW-0030">Aminoacyl-tRNA synthetase</keyword>
<dbReference type="NCBIfam" id="TIGR00459">
    <property type="entry name" value="aspS_bact"/>
    <property type="match status" value="1"/>
</dbReference>
<keyword evidence="3" id="KW-0547">Nucleotide-binding</keyword>
<dbReference type="InterPro" id="IPR004365">
    <property type="entry name" value="NA-bd_OB_tRNA"/>
</dbReference>
<dbReference type="SUPFAM" id="SSF55681">
    <property type="entry name" value="Class II aaRS and biotin synthetases"/>
    <property type="match status" value="1"/>
</dbReference>
<feature type="non-terminal residue" evidence="8">
    <location>
        <position position="370"/>
    </location>
</feature>
<accession>A0A1G2HEF1</accession>
<dbReference type="Proteomes" id="UP000179153">
    <property type="component" value="Unassembled WGS sequence"/>
</dbReference>
<sequence>MKNRIYTKQIIENEGNEVLLAGWVASRRDHGKLIFLDIRDKEGIAQAVVSAKNDSAYEASQKVRGEWVVAIKGKVQKRPENLRNPELETGDYEIAVDALTIINEAKTLPFPIDTDGYDISEDLRLKYRYLDLRRPRLGRMLKLRQEYKTEVSNFLRKRGFTCIDTPILTKSTPEGARDFLVPSRMHKGKFYALPQSPQQYKQLLMVAGVEKYFQFARAFRDEDMRGDRLLEFEQLDIEMSFIEQEDVLVLTEELVIFVSEEIFGKKIQEKPFPRLTYMEAQNKYKTDKPDLRADKKDKNVLAYVWVTDFPMFEKKEDGTIGPAHHPFTAIQDKDVKKLDGSKKEMLNIRAKQYDLALNGFEIFGGSIRTH</sequence>
<dbReference type="Gene3D" id="2.40.50.140">
    <property type="entry name" value="Nucleic acid-binding proteins"/>
    <property type="match status" value="1"/>
</dbReference>
<evidence type="ECO:0000313" key="8">
    <source>
        <dbReference type="EMBL" id="OGZ60769.1"/>
    </source>
</evidence>
<keyword evidence="5" id="KW-0648">Protein biosynthesis</keyword>
<dbReference type="PRINTS" id="PR01042">
    <property type="entry name" value="TRNASYNTHASP"/>
</dbReference>
<dbReference type="GO" id="GO:0005737">
    <property type="term" value="C:cytoplasm"/>
    <property type="evidence" value="ECO:0007669"/>
    <property type="project" value="InterPro"/>
</dbReference>
<evidence type="ECO:0000256" key="2">
    <source>
        <dbReference type="ARBA" id="ARBA00022598"/>
    </source>
</evidence>
<evidence type="ECO:0000256" key="3">
    <source>
        <dbReference type="ARBA" id="ARBA00022741"/>
    </source>
</evidence>
<dbReference type="InterPro" id="IPR047089">
    <property type="entry name" value="Asp-tRNA-ligase_1_N"/>
</dbReference>
<dbReference type="GO" id="GO:0005524">
    <property type="term" value="F:ATP binding"/>
    <property type="evidence" value="ECO:0007669"/>
    <property type="project" value="UniProtKB-KW"/>
</dbReference>
<comment type="caution">
    <text evidence="8">The sequence shown here is derived from an EMBL/GenBank/DDBJ whole genome shotgun (WGS) entry which is preliminary data.</text>
</comment>
<evidence type="ECO:0000256" key="1">
    <source>
        <dbReference type="ARBA" id="ARBA00006303"/>
    </source>
</evidence>
<dbReference type="Gene3D" id="3.30.930.10">
    <property type="entry name" value="Bira Bifunctional Protein, Domain 2"/>
    <property type="match status" value="2"/>
</dbReference>
<dbReference type="InterPro" id="IPR004524">
    <property type="entry name" value="Asp-tRNA-ligase_1"/>
</dbReference>
<dbReference type="InterPro" id="IPR004364">
    <property type="entry name" value="Aa-tRNA-synt_II"/>
</dbReference>
<gene>
    <name evidence="8" type="ORF">A2932_01175</name>
</gene>
<comment type="similarity">
    <text evidence="1">Belongs to the class-II aminoacyl-tRNA synthetase family. Type 1 subfamily.</text>
</comment>
<dbReference type="Pfam" id="PF01336">
    <property type="entry name" value="tRNA_anti-codon"/>
    <property type="match status" value="1"/>
</dbReference>
<dbReference type="GO" id="GO:0004815">
    <property type="term" value="F:aspartate-tRNA ligase activity"/>
    <property type="evidence" value="ECO:0007669"/>
    <property type="project" value="TreeGrafter"/>
</dbReference>
<dbReference type="Gene3D" id="3.30.1360.30">
    <property type="entry name" value="GAD-like domain"/>
    <property type="match status" value="1"/>
</dbReference>
<dbReference type="EMBL" id="MHOI01000037">
    <property type="protein sequence ID" value="OGZ60769.1"/>
    <property type="molecule type" value="Genomic_DNA"/>
</dbReference>
<evidence type="ECO:0000313" key="9">
    <source>
        <dbReference type="Proteomes" id="UP000179153"/>
    </source>
</evidence>
<dbReference type="AlphaFoldDB" id="A0A1G2HEF1"/>
<dbReference type="InterPro" id="IPR006195">
    <property type="entry name" value="aa-tRNA-synth_II"/>
</dbReference>
<keyword evidence="2 8" id="KW-0436">Ligase</keyword>
<protein>
    <submittedName>
        <fullName evidence="8">Aspartate--tRNA ligase</fullName>
    </submittedName>
</protein>
<proteinExistence type="inferred from homology"/>
<evidence type="ECO:0000256" key="6">
    <source>
        <dbReference type="ARBA" id="ARBA00023146"/>
    </source>
</evidence>
<dbReference type="Pfam" id="PF00152">
    <property type="entry name" value="tRNA-synt_2"/>
    <property type="match status" value="1"/>
</dbReference>
<evidence type="ECO:0000259" key="7">
    <source>
        <dbReference type="PROSITE" id="PS50862"/>
    </source>
</evidence>
<dbReference type="InterPro" id="IPR004115">
    <property type="entry name" value="GAD-like_sf"/>
</dbReference>
<evidence type="ECO:0000256" key="5">
    <source>
        <dbReference type="ARBA" id="ARBA00022917"/>
    </source>
</evidence>
<dbReference type="InterPro" id="IPR045864">
    <property type="entry name" value="aa-tRNA-synth_II/BPL/LPL"/>
</dbReference>